<sequence>MEDYTGTATKFPTTSAPPPPPPPNGEPVTVFPVNSPNHNHINYFQAPPQNQPSTPAEWSTGLYDSYSNCSNCELKVSDDLYYGRCLSCCCPCITFGQIAEIVDKGSPPCVVSGALYALLQTLTCCGACLYSAIYRSKMRKQYMLPESPCGDCLVHCCCEPCALDQEYRELQNRGFDMSLGWKGNMEKQNRGVEMAPAVQGGMTR</sequence>
<dbReference type="PANTHER" id="PTHR15907">
    <property type="entry name" value="DUF614 FAMILY PROTEIN-RELATED"/>
    <property type="match status" value="1"/>
</dbReference>
<dbReference type="EMBL" id="CAUOFW020001592">
    <property type="protein sequence ID" value="CAK9146598.1"/>
    <property type="molecule type" value="Genomic_DNA"/>
</dbReference>
<comment type="caution">
    <text evidence="3">The sequence shown here is derived from an EMBL/GenBank/DDBJ whole genome shotgun (WGS) entry which is preliminary data.</text>
</comment>
<feature type="region of interest" description="Disordered" evidence="1">
    <location>
        <begin position="1"/>
        <end position="28"/>
    </location>
</feature>
<dbReference type="Proteomes" id="UP001642360">
    <property type="component" value="Unassembled WGS sequence"/>
</dbReference>
<name>A0ABC8RNN5_9AQUA</name>
<accession>A0ABC8RNN5</accession>
<evidence type="ECO:0000256" key="2">
    <source>
        <dbReference type="SAM" id="Phobius"/>
    </source>
</evidence>
<dbReference type="AlphaFoldDB" id="A0ABC8RNN5"/>
<keyword evidence="2" id="KW-0472">Membrane</keyword>
<gene>
    <name evidence="3" type="ORF">ILEXP_LOCUS14450</name>
</gene>
<feature type="compositionally biased region" description="Polar residues" evidence="1">
    <location>
        <begin position="1"/>
        <end position="14"/>
    </location>
</feature>
<dbReference type="Pfam" id="PF04749">
    <property type="entry name" value="PLAC8"/>
    <property type="match status" value="1"/>
</dbReference>
<keyword evidence="2" id="KW-1133">Transmembrane helix</keyword>
<reference evidence="3 4" key="1">
    <citation type="submission" date="2024-02" db="EMBL/GenBank/DDBJ databases">
        <authorList>
            <person name="Vignale AGUSTIN F."/>
            <person name="Sosa J E."/>
            <person name="Modenutti C."/>
        </authorList>
    </citation>
    <scope>NUCLEOTIDE SEQUENCE [LARGE SCALE GENOMIC DNA]</scope>
</reference>
<feature type="transmembrane region" description="Helical" evidence="2">
    <location>
        <begin position="114"/>
        <end position="133"/>
    </location>
</feature>
<dbReference type="NCBIfam" id="TIGR01571">
    <property type="entry name" value="A_thal_Cys_rich"/>
    <property type="match status" value="1"/>
</dbReference>
<organism evidence="3 4">
    <name type="scientific">Ilex paraguariensis</name>
    <name type="common">yerba mate</name>
    <dbReference type="NCBI Taxonomy" id="185542"/>
    <lineage>
        <taxon>Eukaryota</taxon>
        <taxon>Viridiplantae</taxon>
        <taxon>Streptophyta</taxon>
        <taxon>Embryophyta</taxon>
        <taxon>Tracheophyta</taxon>
        <taxon>Spermatophyta</taxon>
        <taxon>Magnoliopsida</taxon>
        <taxon>eudicotyledons</taxon>
        <taxon>Gunneridae</taxon>
        <taxon>Pentapetalae</taxon>
        <taxon>asterids</taxon>
        <taxon>campanulids</taxon>
        <taxon>Aquifoliales</taxon>
        <taxon>Aquifoliaceae</taxon>
        <taxon>Ilex</taxon>
    </lineage>
</organism>
<proteinExistence type="predicted"/>
<protein>
    <submittedName>
        <fullName evidence="3">Uncharacterized protein</fullName>
    </submittedName>
</protein>
<evidence type="ECO:0000256" key="1">
    <source>
        <dbReference type="SAM" id="MobiDB-lite"/>
    </source>
</evidence>
<evidence type="ECO:0000313" key="3">
    <source>
        <dbReference type="EMBL" id="CAK9146598.1"/>
    </source>
</evidence>
<evidence type="ECO:0000313" key="4">
    <source>
        <dbReference type="Proteomes" id="UP001642360"/>
    </source>
</evidence>
<keyword evidence="2" id="KW-0812">Transmembrane</keyword>
<dbReference type="InterPro" id="IPR006461">
    <property type="entry name" value="PLAC_motif_containing"/>
</dbReference>
<keyword evidence="4" id="KW-1185">Reference proteome</keyword>
<feature type="compositionally biased region" description="Pro residues" evidence="1">
    <location>
        <begin position="15"/>
        <end position="25"/>
    </location>
</feature>